<comment type="caution">
    <text evidence="1">The sequence shown here is derived from an EMBL/GenBank/DDBJ whole genome shotgun (WGS) entry which is preliminary data.</text>
</comment>
<name>A0ABU0T0F9_9ACTN</name>
<reference evidence="1 2" key="1">
    <citation type="submission" date="2023-07" db="EMBL/GenBank/DDBJ databases">
        <title>Comparative genomics of wheat-associated soil bacteria to identify genetic determinants of phenazine resistance.</title>
        <authorList>
            <person name="Mouncey N."/>
        </authorList>
    </citation>
    <scope>NUCLEOTIDE SEQUENCE [LARGE SCALE GENOMIC DNA]</scope>
    <source>
        <strain evidence="1 2">V2I4</strain>
    </source>
</reference>
<proteinExistence type="predicted"/>
<dbReference type="EMBL" id="JAUSZI010000002">
    <property type="protein sequence ID" value="MDQ1029300.1"/>
    <property type="molecule type" value="Genomic_DNA"/>
</dbReference>
<dbReference type="Proteomes" id="UP001230328">
    <property type="component" value="Unassembled WGS sequence"/>
</dbReference>
<accession>A0ABU0T0F9</accession>
<keyword evidence="2" id="KW-1185">Reference proteome</keyword>
<sequence>MGLSLLRRQQVGMCALMSPFRLGGASELSADHWAADSIPRPAHTGGTAACDDSPVSYDLAVWDGKRPLDNHQAGSVYDELYERYLEPEDGVMPPAPRIVAYVEALVKQYPDDVDRGAVWASSPVIDEASGPIVYLLMSYGKAEEASQYAASLARDLGLVCFDPQGECLRP</sequence>
<evidence type="ECO:0000313" key="1">
    <source>
        <dbReference type="EMBL" id="MDQ1029300.1"/>
    </source>
</evidence>
<evidence type="ECO:0000313" key="2">
    <source>
        <dbReference type="Proteomes" id="UP001230328"/>
    </source>
</evidence>
<organism evidence="1 2">
    <name type="scientific">Streptomyces umbrinus</name>
    <dbReference type="NCBI Taxonomy" id="67370"/>
    <lineage>
        <taxon>Bacteria</taxon>
        <taxon>Bacillati</taxon>
        <taxon>Actinomycetota</taxon>
        <taxon>Actinomycetes</taxon>
        <taxon>Kitasatosporales</taxon>
        <taxon>Streptomycetaceae</taxon>
        <taxon>Streptomyces</taxon>
        <taxon>Streptomyces phaeochromogenes group</taxon>
    </lineage>
</organism>
<protein>
    <submittedName>
        <fullName evidence="1">Uncharacterized protein</fullName>
    </submittedName>
</protein>
<gene>
    <name evidence="1" type="ORF">QF035_006882</name>
</gene>